<dbReference type="PROSITE" id="PS51257">
    <property type="entry name" value="PROKAR_LIPOPROTEIN"/>
    <property type="match status" value="1"/>
</dbReference>
<dbReference type="AlphaFoldDB" id="A0A1G4RFI7"/>
<gene>
    <name evidence="3" type="ORF">SAMN02927928_1869</name>
</gene>
<dbReference type="Proteomes" id="UP000199150">
    <property type="component" value="Unassembled WGS sequence"/>
</dbReference>
<feature type="chain" id="PRO_5011477323" description="DUF3828 domain-containing protein" evidence="1">
    <location>
        <begin position="19"/>
        <end position="182"/>
    </location>
</feature>
<dbReference type="RefSeq" id="WP_090646800.1">
    <property type="nucleotide sequence ID" value="NZ_CBCRYE010000004.1"/>
</dbReference>
<dbReference type="STRING" id="260084.SAMN02927928_1869"/>
<feature type="signal peptide" evidence="1">
    <location>
        <begin position="1"/>
        <end position="18"/>
    </location>
</feature>
<keyword evidence="4" id="KW-1185">Reference proteome</keyword>
<evidence type="ECO:0000313" key="3">
    <source>
        <dbReference type="EMBL" id="SCW55530.1"/>
    </source>
</evidence>
<protein>
    <recommendedName>
        <fullName evidence="2">DUF3828 domain-containing protein</fullName>
    </recommendedName>
</protein>
<evidence type="ECO:0000313" key="4">
    <source>
        <dbReference type="Proteomes" id="UP000199150"/>
    </source>
</evidence>
<accession>A0A1G4RFI7</accession>
<sequence>MKSIPVGIVLAVMCSLSACDKVPAGTSSTAISSSVAAPAPEAFLARLYSHYNGDATNTSFSPTGDQASQWFDKEMVALMAEDSRLANGEVGALDGDPVCGCQDFGKLSADIKIEKISAAAARANIIVTETDAAFSAEARKPRKFTYDLVKEGDDWRIHDIATKDMPSLHDWLVKSNAEASSL</sequence>
<keyword evidence="1" id="KW-0732">Signal</keyword>
<reference evidence="4" key="1">
    <citation type="submission" date="2016-10" db="EMBL/GenBank/DDBJ databases">
        <authorList>
            <person name="Varghese N."/>
            <person name="Submissions S."/>
        </authorList>
    </citation>
    <scope>NUCLEOTIDE SEQUENCE [LARGE SCALE GENOMIC DNA]</scope>
    <source>
        <strain evidence="4">CGMCC 1.3431</strain>
    </source>
</reference>
<proteinExistence type="predicted"/>
<name>A0A1G4RFI7_9CAUL</name>
<dbReference type="OrthoDB" id="7204586at2"/>
<evidence type="ECO:0000259" key="2">
    <source>
        <dbReference type="Pfam" id="PF12883"/>
    </source>
</evidence>
<feature type="domain" description="DUF3828" evidence="2">
    <location>
        <begin position="40"/>
        <end position="163"/>
    </location>
</feature>
<dbReference type="Pfam" id="PF12883">
    <property type="entry name" value="DUF3828"/>
    <property type="match status" value="1"/>
</dbReference>
<evidence type="ECO:0000256" key="1">
    <source>
        <dbReference type="SAM" id="SignalP"/>
    </source>
</evidence>
<organism evidence="3 4">
    <name type="scientific">Asticcacaulis taihuensis</name>
    <dbReference type="NCBI Taxonomy" id="260084"/>
    <lineage>
        <taxon>Bacteria</taxon>
        <taxon>Pseudomonadati</taxon>
        <taxon>Pseudomonadota</taxon>
        <taxon>Alphaproteobacteria</taxon>
        <taxon>Caulobacterales</taxon>
        <taxon>Caulobacteraceae</taxon>
        <taxon>Asticcacaulis</taxon>
    </lineage>
</organism>
<dbReference type="InterPro" id="IPR024289">
    <property type="entry name" value="DUF3828"/>
</dbReference>
<dbReference type="Gene3D" id="3.10.450.50">
    <property type="match status" value="1"/>
</dbReference>
<dbReference type="EMBL" id="FMTS01000002">
    <property type="protein sequence ID" value="SCW55530.1"/>
    <property type="molecule type" value="Genomic_DNA"/>
</dbReference>